<dbReference type="SMART" id="SM00277">
    <property type="entry name" value="GRAN"/>
    <property type="match status" value="3"/>
</dbReference>
<dbReference type="SUPFAM" id="SSF57277">
    <property type="entry name" value="Granulin repeat"/>
    <property type="match status" value="3"/>
</dbReference>
<dbReference type="InterPro" id="IPR000118">
    <property type="entry name" value="Granulin"/>
</dbReference>
<dbReference type="PROSITE" id="PS00799">
    <property type="entry name" value="GRANULINS"/>
    <property type="match status" value="2"/>
</dbReference>
<reference evidence="6" key="1">
    <citation type="submission" date="2014-08" db="EMBL/GenBank/DDBJ databases">
        <authorList>
            <person name="Senf B."/>
            <person name="Petzold A."/>
            <person name="Downie B.R."/>
            <person name="Koch P."/>
            <person name="Platzer M."/>
        </authorList>
    </citation>
    <scope>NUCLEOTIDE SEQUENCE [LARGE SCALE GENOMIC DNA]</scope>
    <source>
        <strain evidence="6">GRZ</strain>
    </source>
</reference>
<accession>A0A8C6Q4J3</accession>
<dbReference type="InterPro" id="IPR039036">
    <property type="entry name" value="Granulin_fam"/>
</dbReference>
<evidence type="ECO:0000256" key="1">
    <source>
        <dbReference type="ARBA" id="ARBA00004613"/>
    </source>
</evidence>
<evidence type="ECO:0000256" key="2">
    <source>
        <dbReference type="ARBA" id="ARBA00010093"/>
    </source>
</evidence>
<comment type="subcellular location">
    <subcellularLocation>
        <location evidence="1">Secreted</location>
    </subcellularLocation>
</comment>
<dbReference type="Ensembl" id="ENSNFUT00015055044.1">
    <property type="protein sequence ID" value="ENSNFUP00015052796.1"/>
    <property type="gene ID" value="ENSNFUG00015024606.1"/>
</dbReference>
<dbReference type="Gene3D" id="2.10.25.160">
    <property type="entry name" value="Granulin"/>
    <property type="match status" value="3"/>
</dbReference>
<dbReference type="Proteomes" id="UP000694548">
    <property type="component" value="Chromosome sgr12"/>
</dbReference>
<protein>
    <recommendedName>
        <fullName evidence="5">Granulins domain-containing protein</fullName>
    </recommendedName>
</protein>
<proteinExistence type="inferred from homology"/>
<evidence type="ECO:0000259" key="5">
    <source>
        <dbReference type="PROSITE" id="PS00799"/>
    </source>
</evidence>
<evidence type="ECO:0000256" key="3">
    <source>
        <dbReference type="ARBA" id="ARBA00022525"/>
    </source>
</evidence>
<dbReference type="Pfam" id="PF00396">
    <property type="entry name" value="Granulin"/>
    <property type="match status" value="3"/>
</dbReference>
<evidence type="ECO:0000313" key="6">
    <source>
        <dbReference type="Ensembl" id="ENSNFUP00015052796.1"/>
    </source>
</evidence>
<keyword evidence="3" id="KW-0964">Secreted</keyword>
<feature type="domain" description="Granulins" evidence="5">
    <location>
        <begin position="42"/>
        <end position="55"/>
    </location>
</feature>
<dbReference type="GeneTree" id="ENSGT00470000042293"/>
<name>A0A8C6Q4J3_NOTFU</name>
<reference evidence="6" key="2">
    <citation type="submission" date="2025-08" db="UniProtKB">
        <authorList>
            <consortium name="Ensembl"/>
        </authorList>
    </citation>
    <scope>IDENTIFICATION</scope>
</reference>
<dbReference type="PANTHER" id="PTHR12274:SF6">
    <property type="entry name" value="GRANULIN B"/>
    <property type="match status" value="1"/>
</dbReference>
<sequence length="253" mass="27129">MNQVCVCVPVVPCNDSVSCADGNTCCKSAGGGWACCPLAVCCSDQQHCCPQGFRCNVAKQSCDRVGHLGLPWFQKVPGRKNEPSRVDSSRAPSDRIVCDAQTSCPKDTTCCFMEKTHKWGCCPLPQAVCCQGGNHCCPSGHTCEPHRSTCSRGPNTIAWFTKLSARTEPMDVSDVKCDNKSSCASGTTCCRLPSGEWGCCPLAVCCDDHEHCCPQGYSCNMKTSTCEKKVDSLLLPSGLLILKDRGILPVGFL</sequence>
<feature type="domain" description="Granulins" evidence="5">
    <location>
        <begin position="206"/>
        <end position="219"/>
    </location>
</feature>
<organism evidence="6 7">
    <name type="scientific">Nothobranchius furzeri</name>
    <name type="common">Turquoise killifish</name>
    <dbReference type="NCBI Taxonomy" id="105023"/>
    <lineage>
        <taxon>Eukaryota</taxon>
        <taxon>Metazoa</taxon>
        <taxon>Chordata</taxon>
        <taxon>Craniata</taxon>
        <taxon>Vertebrata</taxon>
        <taxon>Euteleostomi</taxon>
        <taxon>Actinopterygii</taxon>
        <taxon>Neopterygii</taxon>
        <taxon>Teleostei</taxon>
        <taxon>Neoteleostei</taxon>
        <taxon>Acanthomorphata</taxon>
        <taxon>Ovalentaria</taxon>
        <taxon>Atherinomorphae</taxon>
        <taxon>Cyprinodontiformes</taxon>
        <taxon>Nothobranchiidae</taxon>
        <taxon>Nothobranchius</taxon>
    </lineage>
</organism>
<dbReference type="AlphaFoldDB" id="A0A8C6Q4J3"/>
<keyword evidence="7" id="KW-1185">Reference proteome</keyword>
<evidence type="ECO:0000313" key="7">
    <source>
        <dbReference type="Proteomes" id="UP000694548"/>
    </source>
</evidence>
<dbReference type="GO" id="GO:0005576">
    <property type="term" value="C:extracellular region"/>
    <property type="evidence" value="ECO:0007669"/>
    <property type="project" value="UniProtKB-SubCell"/>
</dbReference>
<comment type="similarity">
    <text evidence="2">Belongs to the granulin family.</text>
</comment>
<dbReference type="PANTHER" id="PTHR12274">
    <property type="entry name" value="GRANULIN"/>
    <property type="match status" value="1"/>
</dbReference>
<keyword evidence="4" id="KW-1015">Disulfide bond</keyword>
<reference evidence="6" key="3">
    <citation type="submission" date="2025-09" db="UniProtKB">
        <authorList>
            <consortium name="Ensembl"/>
        </authorList>
    </citation>
    <scope>IDENTIFICATION</scope>
</reference>
<dbReference type="InterPro" id="IPR037277">
    <property type="entry name" value="Granulin_sf"/>
</dbReference>
<evidence type="ECO:0000256" key="4">
    <source>
        <dbReference type="ARBA" id="ARBA00023157"/>
    </source>
</evidence>